<name>A0A8H6AQW0_9HELO</name>
<evidence type="ECO:0000313" key="1">
    <source>
        <dbReference type="EMBL" id="KAF5871959.1"/>
    </source>
</evidence>
<organism evidence="1 2">
    <name type="scientific">Botrytis fragariae</name>
    <dbReference type="NCBI Taxonomy" id="1964551"/>
    <lineage>
        <taxon>Eukaryota</taxon>
        <taxon>Fungi</taxon>
        <taxon>Dikarya</taxon>
        <taxon>Ascomycota</taxon>
        <taxon>Pezizomycotina</taxon>
        <taxon>Leotiomycetes</taxon>
        <taxon>Helotiales</taxon>
        <taxon>Sclerotiniaceae</taxon>
        <taxon>Botrytis</taxon>
    </lineage>
</organism>
<proteinExistence type="predicted"/>
<gene>
    <name evidence="1" type="ORF">Bfra_008986</name>
</gene>
<dbReference type="Proteomes" id="UP000531561">
    <property type="component" value="Unassembled WGS sequence"/>
</dbReference>
<dbReference type="GeneID" id="59263032"/>
<protein>
    <submittedName>
        <fullName evidence="1">Uncharacterized protein</fullName>
    </submittedName>
</protein>
<accession>A0A8H6AQW0</accession>
<dbReference type="RefSeq" id="XP_037190906.1">
    <property type="nucleotide sequence ID" value="XM_037339340.1"/>
</dbReference>
<evidence type="ECO:0000313" key="2">
    <source>
        <dbReference type="Proteomes" id="UP000531561"/>
    </source>
</evidence>
<comment type="caution">
    <text evidence="1">The sequence shown here is derived from an EMBL/GenBank/DDBJ whole genome shotgun (WGS) entry which is preliminary data.</text>
</comment>
<keyword evidence="2" id="KW-1185">Reference proteome</keyword>
<dbReference type="AlphaFoldDB" id="A0A8H6AQW0"/>
<dbReference type="OrthoDB" id="10438565at2759"/>
<sequence>MHIKALLEFLAEESDHGLSIVRHEHQVIDCRFTCVPILKHAGWQHAVLQRRDTKRLLPTDRQFYTAQSIIYRAFRTAIEIISLFIQEKFIDSTDQRHNF</sequence>
<dbReference type="EMBL" id="JABFCT010000011">
    <property type="protein sequence ID" value="KAF5871959.1"/>
    <property type="molecule type" value="Genomic_DNA"/>
</dbReference>
<reference evidence="1 2" key="1">
    <citation type="journal article" date="2020" name="Phytopathology">
        <title>A high-quality genome resource of Botrytis fragariae, a new and rapidly spreading fungal pathogen causing strawberry gray mold in the U.S.A.</title>
        <authorList>
            <person name="Wu Y."/>
            <person name="Saski C.A."/>
            <person name="Schnabel G."/>
            <person name="Xiao S."/>
            <person name="Hu M."/>
        </authorList>
    </citation>
    <scope>NUCLEOTIDE SEQUENCE [LARGE SCALE GENOMIC DNA]</scope>
    <source>
        <strain evidence="1 2">BVB16</strain>
    </source>
</reference>